<gene>
    <name evidence="2" type="ORF">UFOPK3342_00545</name>
</gene>
<feature type="domain" description="RmlD-like substrate binding" evidence="1">
    <location>
        <begin position="3"/>
        <end position="282"/>
    </location>
</feature>
<sequence length="290" mass="31289">MWLIAGGTGQLGIALGKVLEAQSIPYISLGSVELDIRNVDQTNQILQLYMPTVVVNAAAWTDVDGAEKNEDNAYAVNAIGAANLAAASRTIGAKFVHISTDYVFSGEGNQPWKEDGIHSPISAYGRTKSAGETLVLGVYPENSYIVRTAWLYSPWGKNFAKTMQKLALTNDNKVQVVSDQIGQPTSALSLAKQIVTLVKSGAPFGIYHGTNSGEASWFEFAQEIFSAIGADASRVTPIKSEEYKQIAKRPSYSVLSHNRWAQTTISPMPKWKDALASTLSDLELDSNGSL</sequence>
<dbReference type="GO" id="GO:0019305">
    <property type="term" value="P:dTDP-rhamnose biosynthetic process"/>
    <property type="evidence" value="ECO:0007669"/>
    <property type="project" value="TreeGrafter"/>
</dbReference>
<dbReference type="CDD" id="cd05254">
    <property type="entry name" value="dTDP_HR_like_SDR_e"/>
    <property type="match status" value="1"/>
</dbReference>
<dbReference type="PANTHER" id="PTHR10491">
    <property type="entry name" value="DTDP-4-DEHYDRORHAMNOSE REDUCTASE"/>
    <property type="match status" value="1"/>
</dbReference>
<dbReference type="EMBL" id="CAFBLH010000012">
    <property type="protein sequence ID" value="CAB4863139.1"/>
    <property type="molecule type" value="Genomic_DNA"/>
</dbReference>
<proteinExistence type="predicted"/>
<dbReference type="Gene3D" id="3.40.50.720">
    <property type="entry name" value="NAD(P)-binding Rossmann-like Domain"/>
    <property type="match status" value="1"/>
</dbReference>
<reference evidence="2" key="1">
    <citation type="submission" date="2020-05" db="EMBL/GenBank/DDBJ databases">
        <authorList>
            <person name="Chiriac C."/>
            <person name="Salcher M."/>
            <person name="Ghai R."/>
            <person name="Kavagutti S V."/>
        </authorList>
    </citation>
    <scope>NUCLEOTIDE SEQUENCE</scope>
</reference>
<dbReference type="InterPro" id="IPR005913">
    <property type="entry name" value="dTDP_dehydrorham_reduct"/>
</dbReference>
<evidence type="ECO:0000313" key="2">
    <source>
        <dbReference type="EMBL" id="CAB4863139.1"/>
    </source>
</evidence>
<dbReference type="GO" id="GO:0008831">
    <property type="term" value="F:dTDP-4-dehydrorhamnose reductase activity"/>
    <property type="evidence" value="ECO:0007669"/>
    <property type="project" value="TreeGrafter"/>
</dbReference>
<dbReference type="Pfam" id="PF04321">
    <property type="entry name" value="RmlD_sub_bind"/>
    <property type="match status" value="1"/>
</dbReference>
<organism evidence="2">
    <name type="scientific">freshwater metagenome</name>
    <dbReference type="NCBI Taxonomy" id="449393"/>
    <lineage>
        <taxon>unclassified sequences</taxon>
        <taxon>metagenomes</taxon>
        <taxon>ecological metagenomes</taxon>
    </lineage>
</organism>
<dbReference type="GO" id="GO:0005829">
    <property type="term" value="C:cytosol"/>
    <property type="evidence" value="ECO:0007669"/>
    <property type="project" value="TreeGrafter"/>
</dbReference>
<accession>A0A6J7D3Y7</accession>
<dbReference type="Gene3D" id="3.90.25.10">
    <property type="entry name" value="UDP-galactose 4-epimerase, domain 1"/>
    <property type="match status" value="1"/>
</dbReference>
<dbReference type="NCBIfam" id="TIGR01214">
    <property type="entry name" value="rmlD"/>
    <property type="match status" value="1"/>
</dbReference>
<dbReference type="SUPFAM" id="SSF51735">
    <property type="entry name" value="NAD(P)-binding Rossmann-fold domains"/>
    <property type="match status" value="1"/>
</dbReference>
<protein>
    <submittedName>
        <fullName evidence="2">Unannotated protein</fullName>
    </submittedName>
</protein>
<dbReference type="InterPro" id="IPR036291">
    <property type="entry name" value="NAD(P)-bd_dom_sf"/>
</dbReference>
<name>A0A6J7D3Y7_9ZZZZ</name>
<dbReference type="AlphaFoldDB" id="A0A6J7D3Y7"/>
<dbReference type="InterPro" id="IPR029903">
    <property type="entry name" value="RmlD-like-bd"/>
</dbReference>
<evidence type="ECO:0000259" key="1">
    <source>
        <dbReference type="Pfam" id="PF04321"/>
    </source>
</evidence>
<dbReference type="PANTHER" id="PTHR10491:SF4">
    <property type="entry name" value="METHIONINE ADENOSYLTRANSFERASE 2 SUBUNIT BETA"/>
    <property type="match status" value="1"/>
</dbReference>